<evidence type="ECO:0000256" key="5">
    <source>
        <dbReference type="SAM" id="Phobius"/>
    </source>
</evidence>
<dbReference type="OrthoDB" id="9808930at2"/>
<gene>
    <name evidence="6" type="ORF">D9X91_12100</name>
</gene>
<comment type="subcellular location">
    <subcellularLocation>
        <location evidence="1">Membrane</location>
        <topology evidence="1">Multi-pass membrane protein</topology>
    </subcellularLocation>
</comment>
<sequence length="107" mass="12313">MAPKEDRLLAAGIYVLSFFTVFIGPLVIWLLKKDDSPFVDYHGKEYFNFLISYAIYSIVSSILVLILIGILLLWVLGIMAFIFTIIAAVRAYEGQEYRIPFVIRFIK</sequence>
<evidence type="ECO:0000256" key="3">
    <source>
        <dbReference type="ARBA" id="ARBA00022989"/>
    </source>
</evidence>
<keyword evidence="2 5" id="KW-0812">Transmembrane</keyword>
<proteinExistence type="predicted"/>
<dbReference type="Proteomes" id="UP000276770">
    <property type="component" value="Unassembled WGS sequence"/>
</dbReference>
<evidence type="ECO:0000256" key="4">
    <source>
        <dbReference type="ARBA" id="ARBA00023136"/>
    </source>
</evidence>
<protein>
    <submittedName>
        <fullName evidence="6">DUF4870 domain-containing protein</fullName>
    </submittedName>
</protein>
<evidence type="ECO:0000313" key="6">
    <source>
        <dbReference type="EMBL" id="RLQ95226.1"/>
    </source>
</evidence>
<keyword evidence="3 5" id="KW-1133">Transmembrane helix</keyword>
<dbReference type="AlphaFoldDB" id="A0A3L7JWV8"/>
<evidence type="ECO:0000256" key="2">
    <source>
        <dbReference type="ARBA" id="ARBA00022692"/>
    </source>
</evidence>
<evidence type="ECO:0000313" key="7">
    <source>
        <dbReference type="Proteomes" id="UP000276770"/>
    </source>
</evidence>
<dbReference type="RefSeq" id="WP_121680881.1">
    <property type="nucleotide sequence ID" value="NZ_RCVZ01000007.1"/>
</dbReference>
<feature type="transmembrane region" description="Helical" evidence="5">
    <location>
        <begin position="51"/>
        <end position="83"/>
    </location>
</feature>
<accession>A0A3L7JWV8</accession>
<dbReference type="InterPro" id="IPR019109">
    <property type="entry name" value="MamF_MmsF"/>
</dbReference>
<organism evidence="6 7">
    <name type="scientific">Falsibacillus albus</name>
    <dbReference type="NCBI Taxonomy" id="2478915"/>
    <lineage>
        <taxon>Bacteria</taxon>
        <taxon>Bacillati</taxon>
        <taxon>Bacillota</taxon>
        <taxon>Bacilli</taxon>
        <taxon>Bacillales</taxon>
        <taxon>Bacillaceae</taxon>
        <taxon>Falsibacillus</taxon>
    </lineage>
</organism>
<keyword evidence="4 5" id="KW-0472">Membrane</keyword>
<dbReference type="Pfam" id="PF09685">
    <property type="entry name" value="MamF_MmsF"/>
    <property type="match status" value="1"/>
</dbReference>
<evidence type="ECO:0000256" key="1">
    <source>
        <dbReference type="ARBA" id="ARBA00004141"/>
    </source>
</evidence>
<feature type="transmembrane region" description="Helical" evidence="5">
    <location>
        <begin position="12"/>
        <end position="31"/>
    </location>
</feature>
<reference evidence="6 7" key="1">
    <citation type="submission" date="2018-10" db="EMBL/GenBank/DDBJ databases">
        <title>Falsibacillus sp. genome draft.</title>
        <authorList>
            <person name="Shi S."/>
        </authorList>
    </citation>
    <scope>NUCLEOTIDE SEQUENCE [LARGE SCALE GENOMIC DNA]</scope>
    <source>
        <strain evidence="6 7">GY 10110</strain>
    </source>
</reference>
<keyword evidence="7" id="KW-1185">Reference proteome</keyword>
<name>A0A3L7JWV8_9BACI</name>
<dbReference type="EMBL" id="RCVZ01000007">
    <property type="protein sequence ID" value="RLQ95226.1"/>
    <property type="molecule type" value="Genomic_DNA"/>
</dbReference>
<comment type="caution">
    <text evidence="6">The sequence shown here is derived from an EMBL/GenBank/DDBJ whole genome shotgun (WGS) entry which is preliminary data.</text>
</comment>